<dbReference type="EMBL" id="JBHUFC010000002">
    <property type="protein sequence ID" value="MFD1787074.1"/>
    <property type="molecule type" value="Genomic_DNA"/>
</dbReference>
<accession>A0ABW4NC46</accession>
<comment type="caution">
    <text evidence="1">The sequence shown here is derived from an EMBL/GenBank/DDBJ whole genome shotgun (WGS) entry which is preliminary data.</text>
</comment>
<organism evidence="1 2">
    <name type="scientific">Sphingomonas floccifaciens</name>
    <dbReference type="NCBI Taxonomy" id="1844115"/>
    <lineage>
        <taxon>Bacteria</taxon>
        <taxon>Pseudomonadati</taxon>
        <taxon>Pseudomonadota</taxon>
        <taxon>Alphaproteobacteria</taxon>
        <taxon>Sphingomonadales</taxon>
        <taxon>Sphingomonadaceae</taxon>
        <taxon>Sphingomonas</taxon>
    </lineage>
</organism>
<name>A0ABW4NC46_9SPHN</name>
<evidence type="ECO:0008006" key="3">
    <source>
        <dbReference type="Google" id="ProtNLM"/>
    </source>
</evidence>
<dbReference type="Proteomes" id="UP001597283">
    <property type="component" value="Unassembled WGS sequence"/>
</dbReference>
<reference evidence="2" key="1">
    <citation type="journal article" date="2019" name="Int. J. Syst. Evol. Microbiol.">
        <title>The Global Catalogue of Microorganisms (GCM) 10K type strain sequencing project: providing services to taxonomists for standard genome sequencing and annotation.</title>
        <authorList>
            <consortium name="The Broad Institute Genomics Platform"/>
            <consortium name="The Broad Institute Genome Sequencing Center for Infectious Disease"/>
            <person name="Wu L."/>
            <person name="Ma J."/>
        </authorList>
    </citation>
    <scope>NUCLEOTIDE SEQUENCE [LARGE SCALE GENOMIC DNA]</scope>
    <source>
        <strain evidence="2">Q85</strain>
    </source>
</reference>
<evidence type="ECO:0000313" key="1">
    <source>
        <dbReference type="EMBL" id="MFD1787074.1"/>
    </source>
</evidence>
<dbReference type="RefSeq" id="WP_380939446.1">
    <property type="nucleotide sequence ID" value="NZ_JBHUFC010000002.1"/>
</dbReference>
<proteinExistence type="predicted"/>
<evidence type="ECO:0000313" key="2">
    <source>
        <dbReference type="Proteomes" id="UP001597283"/>
    </source>
</evidence>
<gene>
    <name evidence="1" type="ORF">ACFSC3_05760</name>
</gene>
<protein>
    <recommendedName>
        <fullName evidence="3">TniQ protein</fullName>
    </recommendedName>
</protein>
<sequence length="623" mass="67681">MSGLLPATQVSPPFLLRDGESFNGGVARFASDNWHERMIEVTSVAGLEFGHRPSASAVEPERLISLANFMGVEAAELSSRSRPYLVEKAGGGGHRLFNGLALPTFLIESGIRRYAPAALQRPDGAYHRALWDLRLLPVCTETGQMLLDRCQNPICEGGRVGWIITSGIAHCEHCMADLRRSQSTTVAPELLAALQPVADLFKEDRRSAALERLPGRLSIDDGQLAADLLVALVPVVDPGLSRDIQRLHLMDPERVCMATTQAWRLMEGWPQRFIDLICCRMEARSKRHGDGNGGRTTYFLRVPNASGSAALSALIADVRSSLDLAGPSGAVIEARTIGIKEAARLLGLGTQQLAELRRGKGFATIPALRAERCELLFDRAEVDRIRQEVSGRKGFDSVSSDLGISHDGVSQLAEMGLLDVLEHPSHFMRYNVHQTTQASFARLTADVLANRSSIPKDECIRVAQAMKAVGGRFKPWGPALQAFLNGDIAYAVDDVRGQFVDHIRIRVKDARRVASLVYSAPKPQRLAPATMMSKADAMEVLNIASKQVTELFADVPTMKGGRKKTLAVVDVLAMARRSISSAELAARRGVATQIAYADAVRSGIERHGLAGFCRVAAEAEFGL</sequence>
<keyword evidence="2" id="KW-1185">Reference proteome</keyword>